<gene>
    <name evidence="15" type="ORF">PSTT_05936</name>
</gene>
<comment type="catalytic activity">
    <reaction evidence="10">
        <text>4-(phosphooxy)-L-threonine + 2-oxoglutarate = (R)-3-hydroxy-2-oxo-4-phosphooxybutanoate + L-glutamate</text>
        <dbReference type="Rhea" id="RHEA:16573"/>
        <dbReference type="ChEBI" id="CHEBI:16810"/>
        <dbReference type="ChEBI" id="CHEBI:29985"/>
        <dbReference type="ChEBI" id="CHEBI:58452"/>
        <dbReference type="ChEBI" id="CHEBI:58538"/>
        <dbReference type="EC" id="2.6.1.52"/>
    </reaction>
</comment>
<evidence type="ECO:0000256" key="2">
    <source>
        <dbReference type="ARBA" id="ARBA00005099"/>
    </source>
</evidence>
<evidence type="ECO:0000259" key="14">
    <source>
        <dbReference type="Pfam" id="PF00266"/>
    </source>
</evidence>
<dbReference type="VEuPathDB" id="FungiDB:PSHT_11091"/>
<evidence type="ECO:0000256" key="7">
    <source>
        <dbReference type="ARBA" id="ARBA00022679"/>
    </source>
</evidence>
<keyword evidence="6" id="KW-0028">Amino-acid biosynthesis</keyword>
<evidence type="ECO:0000256" key="10">
    <source>
        <dbReference type="ARBA" id="ARBA00047630"/>
    </source>
</evidence>
<dbReference type="GO" id="GO:0006564">
    <property type="term" value="P:L-serine biosynthetic process"/>
    <property type="evidence" value="ECO:0007669"/>
    <property type="project" value="UniProtKB-KW"/>
</dbReference>
<dbReference type="Proteomes" id="UP000239156">
    <property type="component" value="Unassembled WGS sequence"/>
</dbReference>
<evidence type="ECO:0000256" key="4">
    <source>
        <dbReference type="ARBA" id="ARBA00013030"/>
    </source>
</evidence>
<sequence>TTGINGHLSTQNDRYLYSGPMSPSSLRDRTINLGAGPCTLPTSILEVASQGLLDYEGTGMGLVELSHRSKDFQKLNTDTIDHLRTALAVPENFEILFMQGGGLTQFSSVVMNLVNQFRFKNKSDPSDQVLVDYHITGSWSLKASKEAARLGCQVNVVADGRNTSSDSKSFHSIPNPKDWKLSEKNDQPKSTPAFLYYCDNETVHGVEFPSAGFPIDQLPEAYQEKVPLVADMSSNILSRQIPPQLWKRLGIVFAGAQKNMAPSGLTVVIVRKDLIIDLDEAVPFGGFRVPDMLSYKNMADHQSLYNTPPMFSIYVCNLVLKDLISKGGVKTIEEINHRKSELVYQVIDNSKGFYINSIDRNARSRINIIFNCRGGSSIEDQFVLEAGSSYGIKQIKGHRSIGGIRVSLYNAVTLDQVKILCNFMKEFLSKHQE</sequence>
<dbReference type="Pfam" id="PF00266">
    <property type="entry name" value="Aminotran_5"/>
    <property type="match status" value="1"/>
</dbReference>
<keyword evidence="9" id="KW-0718">Serine biosynthesis</keyword>
<dbReference type="UniPathway" id="UPA00135">
    <property type="reaction ID" value="UER00197"/>
</dbReference>
<dbReference type="InterPro" id="IPR015424">
    <property type="entry name" value="PyrdxlP-dep_Trfase"/>
</dbReference>
<evidence type="ECO:0000256" key="3">
    <source>
        <dbReference type="ARBA" id="ARBA00006904"/>
    </source>
</evidence>
<feature type="compositionally biased region" description="Polar residues" evidence="13">
    <location>
        <begin position="162"/>
        <end position="172"/>
    </location>
</feature>
<accession>A0A2S4VMA9</accession>
<dbReference type="FunFam" id="3.90.1150.10:FF:000006">
    <property type="entry name" value="Phosphoserine aminotransferase"/>
    <property type="match status" value="1"/>
</dbReference>
<dbReference type="EC" id="2.6.1.52" evidence="4"/>
<evidence type="ECO:0000256" key="11">
    <source>
        <dbReference type="ARBA" id="ARBA00049007"/>
    </source>
</evidence>
<dbReference type="AlphaFoldDB" id="A0A2S4VMA9"/>
<evidence type="ECO:0000313" key="15">
    <source>
        <dbReference type="EMBL" id="POW10578.1"/>
    </source>
</evidence>
<dbReference type="SUPFAM" id="SSF53383">
    <property type="entry name" value="PLP-dependent transferases"/>
    <property type="match status" value="1"/>
</dbReference>
<feature type="non-terminal residue" evidence="15">
    <location>
        <position position="1"/>
    </location>
</feature>
<evidence type="ECO:0000256" key="6">
    <source>
        <dbReference type="ARBA" id="ARBA00022605"/>
    </source>
</evidence>
<dbReference type="FunFam" id="3.40.640.10:FF:000010">
    <property type="entry name" value="Phosphoserine aminotransferase"/>
    <property type="match status" value="1"/>
</dbReference>
<dbReference type="InterPro" id="IPR015422">
    <property type="entry name" value="PyrdxlP-dep_Trfase_small"/>
</dbReference>
<dbReference type="InterPro" id="IPR000192">
    <property type="entry name" value="Aminotrans_V_dom"/>
</dbReference>
<keyword evidence="8" id="KW-0663">Pyridoxal phosphate</keyword>
<evidence type="ECO:0000256" key="12">
    <source>
        <dbReference type="RuleBase" id="RU004504"/>
    </source>
</evidence>
<evidence type="ECO:0000313" key="16">
    <source>
        <dbReference type="Proteomes" id="UP000239156"/>
    </source>
</evidence>
<organism evidence="15 16">
    <name type="scientific">Puccinia striiformis</name>
    <dbReference type="NCBI Taxonomy" id="27350"/>
    <lineage>
        <taxon>Eukaryota</taxon>
        <taxon>Fungi</taxon>
        <taxon>Dikarya</taxon>
        <taxon>Basidiomycota</taxon>
        <taxon>Pucciniomycotina</taxon>
        <taxon>Pucciniomycetes</taxon>
        <taxon>Pucciniales</taxon>
        <taxon>Pucciniaceae</taxon>
        <taxon>Puccinia</taxon>
    </lineage>
</organism>
<feature type="domain" description="Aminotransferase class V" evidence="14">
    <location>
        <begin position="33"/>
        <end position="420"/>
    </location>
</feature>
<comment type="catalytic activity">
    <reaction evidence="11">
        <text>O-phospho-L-serine + 2-oxoglutarate = 3-phosphooxypyruvate + L-glutamate</text>
        <dbReference type="Rhea" id="RHEA:14329"/>
        <dbReference type="ChEBI" id="CHEBI:16810"/>
        <dbReference type="ChEBI" id="CHEBI:18110"/>
        <dbReference type="ChEBI" id="CHEBI:29985"/>
        <dbReference type="ChEBI" id="CHEBI:57524"/>
        <dbReference type="EC" id="2.6.1.52"/>
    </reaction>
</comment>
<dbReference type="PANTHER" id="PTHR43247">
    <property type="entry name" value="PHOSPHOSERINE AMINOTRANSFERASE"/>
    <property type="match status" value="1"/>
</dbReference>
<feature type="region of interest" description="Disordered" evidence="13">
    <location>
        <begin position="162"/>
        <end position="187"/>
    </location>
</feature>
<dbReference type="GO" id="GO:0030170">
    <property type="term" value="F:pyridoxal phosphate binding"/>
    <property type="evidence" value="ECO:0007669"/>
    <property type="project" value="TreeGrafter"/>
</dbReference>
<dbReference type="InterPro" id="IPR015421">
    <property type="entry name" value="PyrdxlP-dep_Trfase_major"/>
</dbReference>
<comment type="pathway">
    <text evidence="2">Amino-acid biosynthesis; L-serine biosynthesis; L-serine from 3-phospho-D-glycerate: step 2/3.</text>
</comment>
<keyword evidence="7" id="KW-0808">Transferase</keyword>
<reference evidence="15" key="1">
    <citation type="submission" date="2017-12" db="EMBL/GenBank/DDBJ databases">
        <title>Gene loss provides genomic basis for host adaptation in cereal stripe rust fungi.</title>
        <authorList>
            <person name="Xia C."/>
        </authorList>
    </citation>
    <scope>NUCLEOTIDE SEQUENCE [LARGE SCALE GENOMIC DNA]</scope>
    <source>
        <strain evidence="15">93-210</strain>
    </source>
</reference>
<keyword evidence="16" id="KW-1185">Reference proteome</keyword>
<evidence type="ECO:0000256" key="5">
    <source>
        <dbReference type="ARBA" id="ARBA00022576"/>
    </source>
</evidence>
<proteinExistence type="inferred from homology"/>
<comment type="caution">
    <text evidence="15">The sequence shown here is derived from an EMBL/GenBank/DDBJ whole genome shotgun (WGS) entry which is preliminary data.</text>
</comment>
<dbReference type="HAMAP" id="MF_00160">
    <property type="entry name" value="SerC_aminotrans_5"/>
    <property type="match status" value="1"/>
</dbReference>
<dbReference type="InterPro" id="IPR020578">
    <property type="entry name" value="Aminotrans_V_PyrdxlP_BS"/>
</dbReference>
<comment type="cofactor">
    <cofactor evidence="1 12">
        <name>pyridoxal 5'-phosphate</name>
        <dbReference type="ChEBI" id="CHEBI:597326"/>
    </cofactor>
</comment>
<dbReference type="Gene3D" id="3.90.1150.10">
    <property type="entry name" value="Aspartate Aminotransferase, domain 1"/>
    <property type="match status" value="1"/>
</dbReference>
<evidence type="ECO:0000256" key="13">
    <source>
        <dbReference type="SAM" id="MobiDB-lite"/>
    </source>
</evidence>
<feature type="compositionally biased region" description="Basic and acidic residues" evidence="13">
    <location>
        <begin position="177"/>
        <end position="187"/>
    </location>
</feature>
<dbReference type="EMBL" id="PKSL01000045">
    <property type="protein sequence ID" value="POW10578.1"/>
    <property type="molecule type" value="Genomic_DNA"/>
</dbReference>
<dbReference type="InterPro" id="IPR022278">
    <property type="entry name" value="Pser_aminoTfrase"/>
</dbReference>
<dbReference type="Gene3D" id="3.40.640.10">
    <property type="entry name" value="Type I PLP-dependent aspartate aminotransferase-like (Major domain)"/>
    <property type="match status" value="1"/>
</dbReference>
<keyword evidence="5" id="KW-0032">Aminotransferase</keyword>
<dbReference type="NCBIfam" id="NF003764">
    <property type="entry name" value="PRK05355.1"/>
    <property type="match status" value="1"/>
</dbReference>
<dbReference type="PANTHER" id="PTHR43247:SF1">
    <property type="entry name" value="PHOSPHOSERINE AMINOTRANSFERASE"/>
    <property type="match status" value="1"/>
</dbReference>
<dbReference type="VEuPathDB" id="FungiDB:PSTT_05936"/>
<dbReference type="GO" id="GO:0004648">
    <property type="term" value="F:O-phospho-L-serine:2-oxoglutarate aminotransferase activity"/>
    <property type="evidence" value="ECO:0007669"/>
    <property type="project" value="UniProtKB-EC"/>
</dbReference>
<evidence type="ECO:0000256" key="9">
    <source>
        <dbReference type="ARBA" id="ARBA00023299"/>
    </source>
</evidence>
<dbReference type="PROSITE" id="PS00595">
    <property type="entry name" value="AA_TRANSFER_CLASS_5"/>
    <property type="match status" value="1"/>
</dbReference>
<dbReference type="GO" id="GO:0005737">
    <property type="term" value="C:cytoplasm"/>
    <property type="evidence" value="ECO:0007669"/>
    <property type="project" value="TreeGrafter"/>
</dbReference>
<protein>
    <recommendedName>
        <fullName evidence="4">phosphoserine transaminase</fullName>
        <ecNumber evidence="4">2.6.1.52</ecNumber>
    </recommendedName>
</protein>
<name>A0A2S4VMA9_9BASI</name>
<evidence type="ECO:0000256" key="1">
    <source>
        <dbReference type="ARBA" id="ARBA00001933"/>
    </source>
</evidence>
<evidence type="ECO:0000256" key="8">
    <source>
        <dbReference type="ARBA" id="ARBA00022898"/>
    </source>
</evidence>
<comment type="similarity">
    <text evidence="3">Belongs to the class-V pyridoxal-phosphate-dependent aminotransferase family. SerC subfamily.</text>
</comment>